<dbReference type="InterPro" id="IPR009057">
    <property type="entry name" value="Homeodomain-like_sf"/>
</dbReference>
<dbReference type="PANTHER" id="PTHR32071:SF57">
    <property type="entry name" value="C4-DICARBOXYLATE TRANSPORT TRANSCRIPTIONAL REGULATORY PROTEIN DCTD"/>
    <property type="match status" value="1"/>
</dbReference>
<dbReference type="Pfam" id="PF25601">
    <property type="entry name" value="AAA_lid_14"/>
    <property type="match status" value="1"/>
</dbReference>
<dbReference type="InterPro" id="IPR035965">
    <property type="entry name" value="PAS-like_dom_sf"/>
</dbReference>
<dbReference type="PROSITE" id="PS50045">
    <property type="entry name" value="SIGMA54_INTERACT_4"/>
    <property type="match status" value="1"/>
</dbReference>
<dbReference type="SMART" id="SM00382">
    <property type="entry name" value="AAA"/>
    <property type="match status" value="1"/>
</dbReference>
<dbReference type="FunFam" id="3.40.50.300:FF:000006">
    <property type="entry name" value="DNA-binding transcriptional regulator NtrC"/>
    <property type="match status" value="1"/>
</dbReference>
<dbReference type="Pfam" id="PF06506">
    <property type="entry name" value="PrpR_N"/>
    <property type="match status" value="1"/>
</dbReference>
<dbReference type="InterPro" id="IPR002197">
    <property type="entry name" value="HTH_Fis"/>
</dbReference>
<dbReference type="PRINTS" id="PR01590">
    <property type="entry name" value="HTHFIS"/>
</dbReference>
<dbReference type="Gene3D" id="1.10.10.60">
    <property type="entry name" value="Homeodomain-like"/>
    <property type="match status" value="1"/>
</dbReference>
<dbReference type="InterPro" id="IPR010524">
    <property type="entry name" value="Sig_transdc_resp-reg_PrpR_N"/>
</dbReference>
<keyword evidence="5" id="KW-0804">Transcription</keyword>
<dbReference type="SUPFAM" id="SSF46689">
    <property type="entry name" value="Homeodomain-like"/>
    <property type="match status" value="1"/>
</dbReference>
<keyword evidence="1" id="KW-0547">Nucleotide-binding</keyword>
<keyword evidence="3" id="KW-0805">Transcription regulation</keyword>
<dbReference type="AlphaFoldDB" id="A0A1I4NK71"/>
<reference evidence="8" key="1">
    <citation type="submission" date="2016-10" db="EMBL/GenBank/DDBJ databases">
        <authorList>
            <person name="Varghese N."/>
            <person name="Submissions S."/>
        </authorList>
    </citation>
    <scope>NUCLEOTIDE SEQUENCE [LARGE SCALE GENOMIC DNA]</scope>
    <source>
        <strain evidence="8">DSM 13327</strain>
    </source>
</reference>
<dbReference type="Gene3D" id="3.30.450.20">
    <property type="entry name" value="PAS domain"/>
    <property type="match status" value="1"/>
</dbReference>
<keyword evidence="2" id="KW-0067">ATP-binding</keyword>
<dbReference type="GO" id="GO:0005524">
    <property type="term" value="F:ATP binding"/>
    <property type="evidence" value="ECO:0007669"/>
    <property type="project" value="UniProtKB-KW"/>
</dbReference>
<dbReference type="GO" id="GO:0043565">
    <property type="term" value="F:sequence-specific DNA binding"/>
    <property type="evidence" value="ECO:0007669"/>
    <property type="project" value="InterPro"/>
</dbReference>
<dbReference type="InterPro" id="IPR027417">
    <property type="entry name" value="P-loop_NTPase"/>
</dbReference>
<organism evidence="7 8">
    <name type="scientific">Pelosinus propionicus DSM 13327</name>
    <dbReference type="NCBI Taxonomy" id="1123291"/>
    <lineage>
        <taxon>Bacteria</taxon>
        <taxon>Bacillati</taxon>
        <taxon>Bacillota</taxon>
        <taxon>Negativicutes</taxon>
        <taxon>Selenomonadales</taxon>
        <taxon>Sporomusaceae</taxon>
        <taxon>Pelosinus</taxon>
    </lineage>
</organism>
<dbReference type="GO" id="GO:0000156">
    <property type="term" value="F:phosphorelay response regulator activity"/>
    <property type="evidence" value="ECO:0007669"/>
    <property type="project" value="InterPro"/>
</dbReference>
<dbReference type="Gene3D" id="3.40.50.2300">
    <property type="match status" value="1"/>
</dbReference>
<dbReference type="InterPro" id="IPR003593">
    <property type="entry name" value="AAA+_ATPase"/>
</dbReference>
<dbReference type="SUPFAM" id="SSF52540">
    <property type="entry name" value="P-loop containing nucleoside triphosphate hydrolases"/>
    <property type="match status" value="1"/>
</dbReference>
<dbReference type="OrthoDB" id="9771372at2"/>
<dbReference type="SUPFAM" id="SSF159800">
    <property type="entry name" value="PrpR receptor domain-like"/>
    <property type="match status" value="1"/>
</dbReference>
<dbReference type="InterPro" id="IPR025943">
    <property type="entry name" value="Sigma_54_int_dom_ATP-bd_2"/>
</dbReference>
<dbReference type="Gene3D" id="1.10.8.60">
    <property type="match status" value="1"/>
</dbReference>
<evidence type="ECO:0000256" key="3">
    <source>
        <dbReference type="ARBA" id="ARBA00023015"/>
    </source>
</evidence>
<dbReference type="InterPro" id="IPR013767">
    <property type="entry name" value="PAS_fold"/>
</dbReference>
<dbReference type="Gene3D" id="3.40.50.10660">
    <property type="entry name" value="PrpR receptor domain-like"/>
    <property type="match status" value="1"/>
</dbReference>
<dbReference type="PANTHER" id="PTHR32071">
    <property type="entry name" value="TRANSCRIPTIONAL REGULATORY PROTEIN"/>
    <property type="match status" value="1"/>
</dbReference>
<dbReference type="STRING" id="1123291.SAMN04490355_104811"/>
<dbReference type="PROSITE" id="PS00675">
    <property type="entry name" value="SIGMA54_INTERACT_1"/>
    <property type="match status" value="1"/>
</dbReference>
<dbReference type="Pfam" id="PF00989">
    <property type="entry name" value="PAS"/>
    <property type="match status" value="1"/>
</dbReference>
<dbReference type="Proteomes" id="UP000199520">
    <property type="component" value="Unassembled WGS sequence"/>
</dbReference>
<dbReference type="EMBL" id="FOTS01000048">
    <property type="protein sequence ID" value="SFM15942.1"/>
    <property type="molecule type" value="Genomic_DNA"/>
</dbReference>
<dbReference type="InterPro" id="IPR058031">
    <property type="entry name" value="AAA_lid_NorR"/>
</dbReference>
<dbReference type="RefSeq" id="WP_090941972.1">
    <property type="nucleotide sequence ID" value="NZ_FOTS01000048.1"/>
</dbReference>
<evidence type="ECO:0000313" key="8">
    <source>
        <dbReference type="Proteomes" id="UP000199520"/>
    </source>
</evidence>
<dbReference type="Gene3D" id="3.40.50.300">
    <property type="entry name" value="P-loop containing nucleotide triphosphate hydrolases"/>
    <property type="match status" value="1"/>
</dbReference>
<dbReference type="GO" id="GO:0006355">
    <property type="term" value="P:regulation of DNA-templated transcription"/>
    <property type="evidence" value="ECO:0007669"/>
    <property type="project" value="InterPro"/>
</dbReference>
<keyword evidence="4 7" id="KW-0238">DNA-binding</keyword>
<keyword evidence="8" id="KW-1185">Reference proteome</keyword>
<proteinExistence type="predicted"/>
<evidence type="ECO:0000256" key="2">
    <source>
        <dbReference type="ARBA" id="ARBA00022840"/>
    </source>
</evidence>
<name>A0A1I4NK71_9FIRM</name>
<dbReference type="PROSITE" id="PS00676">
    <property type="entry name" value="SIGMA54_INTERACT_2"/>
    <property type="match status" value="1"/>
</dbReference>
<dbReference type="InterPro" id="IPR025662">
    <property type="entry name" value="Sigma_54_int_dom_ATP-bd_1"/>
</dbReference>
<dbReference type="InterPro" id="IPR025944">
    <property type="entry name" value="Sigma_54_int_dom_CS"/>
</dbReference>
<dbReference type="Pfam" id="PF00158">
    <property type="entry name" value="Sigma54_activat"/>
    <property type="match status" value="1"/>
</dbReference>
<feature type="domain" description="Sigma-54 factor interaction" evidence="6">
    <location>
        <begin position="319"/>
        <end position="548"/>
    </location>
</feature>
<dbReference type="InterPro" id="IPR002078">
    <property type="entry name" value="Sigma_54_int"/>
</dbReference>
<dbReference type="PROSITE" id="PS00688">
    <property type="entry name" value="SIGMA54_INTERACT_3"/>
    <property type="match status" value="1"/>
</dbReference>
<evidence type="ECO:0000259" key="6">
    <source>
        <dbReference type="PROSITE" id="PS50045"/>
    </source>
</evidence>
<dbReference type="SUPFAM" id="SSF55785">
    <property type="entry name" value="PYP-like sensor domain (PAS domain)"/>
    <property type="match status" value="1"/>
</dbReference>
<sequence length="624" mass="70208">MKKIAFLAPDEGKLTEIKSVLYDFHNEVIFEVGSLADGLLKAEKLIQHGIDIILARGETAFNIRDKYPDIVVVDIPITGFDLVQTLEKAKQFGDNVAVVSFPSMIKQIESLESALGVNIKKYYLSRREEVDRAIDDALKDGANVIIGGFTAKKATQKRSLPYVEFVTGQQVYLECFQTAKSILKSIEQQKRRAGLIKAVLNHAYEGILSIDEKCLISSINPVAQRILNLRANVGENINEVWQELRLDKVLLTGKEELNQFLKVNQIKILCNKVPIMDRGRIIGAVATFQDITKIQKMESRIRNEIYAKGHVAAYTFKDISFVDQVTKEVLDMAKNFAVAEANVLLNGETGTGKEVFAQSIHNFSNRAKGPFVAVNCAALPAQLLESELFGYVSGAFTGASKEGKSGLFEVAHTGTIFLDEIGEMDYINQGRLLRVLQERSVVRLGSTKVIPIDVRIIAATNKNLHDLVINHKFREDLYYRLNVLQLRIPPLRRRRRDIGNYAKMFLAEFADSSNTELKLSAEATKVLESYSWPGNIRELRNVMQRVVVLAKRKTISGVFLKKMLTIEEDDKQNPDELEEAIAIENALTKFKGNITEVAKFLNVSRSTLWRKMNKLGLKRQKQNS</sequence>
<dbReference type="Pfam" id="PF02954">
    <property type="entry name" value="HTH_8"/>
    <property type="match status" value="1"/>
</dbReference>
<evidence type="ECO:0000256" key="5">
    <source>
        <dbReference type="ARBA" id="ARBA00023163"/>
    </source>
</evidence>
<accession>A0A1I4NK71</accession>
<evidence type="ECO:0000256" key="4">
    <source>
        <dbReference type="ARBA" id="ARBA00023125"/>
    </source>
</evidence>
<protein>
    <submittedName>
        <fullName evidence="7">Transcriptional regulator containing PAS, AAA-type ATPase, and DNA-binding Fis domains</fullName>
    </submittedName>
</protein>
<evidence type="ECO:0000313" key="7">
    <source>
        <dbReference type="EMBL" id="SFM15942.1"/>
    </source>
</evidence>
<dbReference type="CDD" id="cd00009">
    <property type="entry name" value="AAA"/>
    <property type="match status" value="1"/>
</dbReference>
<evidence type="ECO:0000256" key="1">
    <source>
        <dbReference type="ARBA" id="ARBA00022741"/>
    </source>
</evidence>
<gene>
    <name evidence="7" type="ORF">SAMN04490355_104811</name>
</gene>